<dbReference type="EMBL" id="MNCJ02000330">
    <property type="protein sequence ID" value="KAF5766551.1"/>
    <property type="molecule type" value="Genomic_DNA"/>
</dbReference>
<proteinExistence type="predicted"/>
<reference evidence="2" key="2">
    <citation type="submission" date="2020-06" db="EMBL/GenBank/DDBJ databases">
        <title>Helianthus annuus Genome sequencing and assembly Release 2.</title>
        <authorList>
            <person name="Gouzy J."/>
            <person name="Langlade N."/>
            <person name="Munos S."/>
        </authorList>
    </citation>
    <scope>NUCLEOTIDE SEQUENCE</scope>
    <source>
        <tissue evidence="2">Leaves</tissue>
    </source>
</reference>
<dbReference type="Gramene" id="mRNA:HanXRQr2_Chr15g0716661">
    <property type="protein sequence ID" value="CDS:HanXRQr2_Chr15g0716661.1"/>
    <property type="gene ID" value="HanXRQr2_Chr15g0716661"/>
</dbReference>
<evidence type="ECO:0000313" key="2">
    <source>
        <dbReference type="EMBL" id="KAF5766551.1"/>
    </source>
</evidence>
<gene>
    <name evidence="2" type="ORF">HanXRQr2_Chr15g0716661</name>
</gene>
<sequence length="168" mass="19304">MPAIVQKHRTPTPLSETRHVYNPNEKYPEKTKPVKLRSSSSIKDPRKHSHRSSKREEYAEYYDAKGEVSRVRSKTQKERTKHRTRDKGGEVASAEQKPVDFKPINLHVIGQIHSLFGVDLRTLVAKFCKTTPLGAENLALMGVLGAKNALKLYHYRWFYYNPGCLDAR</sequence>
<keyword evidence="3" id="KW-1185">Reference proteome</keyword>
<feature type="region of interest" description="Disordered" evidence="1">
    <location>
        <begin position="1"/>
        <end position="96"/>
    </location>
</feature>
<organism evidence="2 3">
    <name type="scientific">Helianthus annuus</name>
    <name type="common">Common sunflower</name>
    <dbReference type="NCBI Taxonomy" id="4232"/>
    <lineage>
        <taxon>Eukaryota</taxon>
        <taxon>Viridiplantae</taxon>
        <taxon>Streptophyta</taxon>
        <taxon>Embryophyta</taxon>
        <taxon>Tracheophyta</taxon>
        <taxon>Spermatophyta</taxon>
        <taxon>Magnoliopsida</taxon>
        <taxon>eudicotyledons</taxon>
        <taxon>Gunneridae</taxon>
        <taxon>Pentapetalae</taxon>
        <taxon>asterids</taxon>
        <taxon>campanulids</taxon>
        <taxon>Asterales</taxon>
        <taxon>Asteraceae</taxon>
        <taxon>Asteroideae</taxon>
        <taxon>Heliantheae alliance</taxon>
        <taxon>Heliantheae</taxon>
        <taxon>Helianthus</taxon>
    </lineage>
</organism>
<evidence type="ECO:0000313" key="3">
    <source>
        <dbReference type="Proteomes" id="UP000215914"/>
    </source>
</evidence>
<feature type="compositionally biased region" description="Basic residues" evidence="1">
    <location>
        <begin position="1"/>
        <end position="10"/>
    </location>
</feature>
<dbReference type="AlphaFoldDB" id="A0A9K3E5U0"/>
<comment type="caution">
    <text evidence="2">The sequence shown here is derived from an EMBL/GenBank/DDBJ whole genome shotgun (WGS) entry which is preliminary data.</text>
</comment>
<name>A0A9K3E5U0_HELAN</name>
<reference evidence="2" key="1">
    <citation type="journal article" date="2017" name="Nature">
        <title>The sunflower genome provides insights into oil metabolism, flowering and Asterid evolution.</title>
        <authorList>
            <person name="Badouin H."/>
            <person name="Gouzy J."/>
            <person name="Grassa C.J."/>
            <person name="Murat F."/>
            <person name="Staton S.E."/>
            <person name="Cottret L."/>
            <person name="Lelandais-Briere C."/>
            <person name="Owens G.L."/>
            <person name="Carrere S."/>
            <person name="Mayjonade B."/>
            <person name="Legrand L."/>
            <person name="Gill N."/>
            <person name="Kane N.C."/>
            <person name="Bowers J.E."/>
            <person name="Hubner S."/>
            <person name="Bellec A."/>
            <person name="Berard A."/>
            <person name="Berges H."/>
            <person name="Blanchet N."/>
            <person name="Boniface M.C."/>
            <person name="Brunel D."/>
            <person name="Catrice O."/>
            <person name="Chaidir N."/>
            <person name="Claudel C."/>
            <person name="Donnadieu C."/>
            <person name="Faraut T."/>
            <person name="Fievet G."/>
            <person name="Helmstetter N."/>
            <person name="King M."/>
            <person name="Knapp S.J."/>
            <person name="Lai Z."/>
            <person name="Le Paslier M.C."/>
            <person name="Lippi Y."/>
            <person name="Lorenzon L."/>
            <person name="Mandel J.R."/>
            <person name="Marage G."/>
            <person name="Marchand G."/>
            <person name="Marquand E."/>
            <person name="Bret-Mestries E."/>
            <person name="Morien E."/>
            <person name="Nambeesan S."/>
            <person name="Nguyen T."/>
            <person name="Pegot-Espagnet P."/>
            <person name="Pouilly N."/>
            <person name="Raftis F."/>
            <person name="Sallet E."/>
            <person name="Schiex T."/>
            <person name="Thomas J."/>
            <person name="Vandecasteele C."/>
            <person name="Vares D."/>
            <person name="Vear F."/>
            <person name="Vautrin S."/>
            <person name="Crespi M."/>
            <person name="Mangin B."/>
            <person name="Burke J.M."/>
            <person name="Salse J."/>
            <person name="Munos S."/>
            <person name="Vincourt P."/>
            <person name="Rieseberg L.H."/>
            <person name="Langlade N.B."/>
        </authorList>
    </citation>
    <scope>NUCLEOTIDE SEQUENCE</scope>
    <source>
        <tissue evidence="2">Leaves</tissue>
    </source>
</reference>
<feature type="compositionally biased region" description="Basic and acidic residues" evidence="1">
    <location>
        <begin position="54"/>
        <end position="78"/>
    </location>
</feature>
<evidence type="ECO:0000256" key="1">
    <source>
        <dbReference type="SAM" id="MobiDB-lite"/>
    </source>
</evidence>
<protein>
    <submittedName>
        <fullName evidence="2">Uncharacterized protein</fullName>
    </submittedName>
</protein>
<accession>A0A9K3E5U0</accession>
<dbReference type="Proteomes" id="UP000215914">
    <property type="component" value="Unassembled WGS sequence"/>
</dbReference>